<dbReference type="InterPro" id="IPR003615">
    <property type="entry name" value="HNH_nuc"/>
</dbReference>
<name>A0ABY3CIZ7_9GAMM</name>
<dbReference type="Proteomes" id="UP000733744">
    <property type="component" value="Unassembled WGS sequence"/>
</dbReference>
<comment type="caution">
    <text evidence="2">The sequence shown here is derived from an EMBL/GenBank/DDBJ whole genome shotgun (WGS) entry which is preliminary data.</text>
</comment>
<evidence type="ECO:0000313" key="3">
    <source>
        <dbReference type="Proteomes" id="UP000733744"/>
    </source>
</evidence>
<accession>A0ABY3CIZ7</accession>
<dbReference type="EMBL" id="RYFG02000019">
    <property type="protein sequence ID" value="TRX01599.1"/>
    <property type="molecule type" value="Genomic_DNA"/>
</dbReference>
<sequence length="342" mass="38628">MTPELKVTKDMLFIAPYNHEGLAGWLVRISWYPDANYENRKWHSKLFAFRDYASNDDALAAAQNYRDKWIEDNKGKRYLRSVGTRFSPNLPRNNTSGIVGVNRSEKRKKSGPLWQTTYPLPEGGVANKKFPISIYGEVGALRLAIEARRAGLLTALGGRNITTDEAAYSSIKFYDDLLANLQDYRDQSSDPSVIEIVRNPDVPATTKLEQLQVRIGQQRFRREVLEIFDNKCAITGSSLLIRASHIKPWRVANNEERINPANGLALSPVYDAAFDFGLITFRPDGQIMLSPRIEADASALGITGREKISFLTDEHFAFLDWHRKNIFGASMTNTTLQEALAR</sequence>
<feature type="domain" description="HNH nuclease" evidence="1">
    <location>
        <begin position="232"/>
        <end position="281"/>
    </location>
</feature>
<dbReference type="Pfam" id="PF13391">
    <property type="entry name" value="HNH_2"/>
    <property type="match status" value="1"/>
</dbReference>
<organism evidence="2 3">
    <name type="scientific">Candidatus Methylobacter oryzae</name>
    <dbReference type="NCBI Taxonomy" id="2497749"/>
    <lineage>
        <taxon>Bacteria</taxon>
        <taxon>Pseudomonadati</taxon>
        <taxon>Pseudomonadota</taxon>
        <taxon>Gammaproteobacteria</taxon>
        <taxon>Methylococcales</taxon>
        <taxon>Methylococcaceae</taxon>
        <taxon>Methylobacter</taxon>
    </lineage>
</organism>
<evidence type="ECO:0000259" key="1">
    <source>
        <dbReference type="Pfam" id="PF13391"/>
    </source>
</evidence>
<dbReference type="Gene3D" id="1.20.5.2050">
    <property type="match status" value="1"/>
</dbReference>
<gene>
    <name evidence="2" type="ORF">EKO24_003470</name>
</gene>
<keyword evidence="3" id="KW-1185">Reference proteome</keyword>
<evidence type="ECO:0000313" key="2">
    <source>
        <dbReference type="EMBL" id="TRX01599.1"/>
    </source>
</evidence>
<proteinExistence type="predicted"/>
<protein>
    <recommendedName>
        <fullName evidence="1">HNH nuclease domain-containing protein</fullName>
    </recommendedName>
</protein>
<reference evidence="2 3" key="1">
    <citation type="journal article" date="2019" name="Antonie Van Leeuwenhoek">
        <title>Description of 'Ca. Methylobacter oryzae' KRF1, a novel species from the environmentally important Methylobacter clade 2.</title>
        <authorList>
            <person name="Khatri K."/>
            <person name="Mohite J.A."/>
            <person name="Pandit P.S."/>
            <person name="Bahulikar R."/>
            <person name="Rahalkar M.C."/>
        </authorList>
    </citation>
    <scope>NUCLEOTIDE SEQUENCE [LARGE SCALE GENOMIC DNA]</scope>
    <source>
        <strain evidence="2 3">KRF1</strain>
    </source>
</reference>